<dbReference type="Pfam" id="PF03466">
    <property type="entry name" value="LysR_substrate"/>
    <property type="match status" value="1"/>
</dbReference>
<evidence type="ECO:0000313" key="6">
    <source>
        <dbReference type="EMBL" id="SFO37781.1"/>
    </source>
</evidence>
<dbReference type="InterPro" id="IPR036388">
    <property type="entry name" value="WH-like_DNA-bd_sf"/>
</dbReference>
<dbReference type="PRINTS" id="PR00039">
    <property type="entry name" value="HTHLYSR"/>
</dbReference>
<dbReference type="InterPro" id="IPR036390">
    <property type="entry name" value="WH_DNA-bd_sf"/>
</dbReference>
<name>A0A1I5GQD3_9HYPH</name>
<evidence type="ECO:0000313" key="7">
    <source>
        <dbReference type="Proteomes" id="UP000199236"/>
    </source>
</evidence>
<dbReference type="SUPFAM" id="SSF53850">
    <property type="entry name" value="Periplasmic binding protein-like II"/>
    <property type="match status" value="1"/>
</dbReference>
<evidence type="ECO:0000256" key="2">
    <source>
        <dbReference type="ARBA" id="ARBA00023015"/>
    </source>
</evidence>
<evidence type="ECO:0000259" key="5">
    <source>
        <dbReference type="PROSITE" id="PS50931"/>
    </source>
</evidence>
<proteinExistence type="inferred from homology"/>
<evidence type="ECO:0000256" key="3">
    <source>
        <dbReference type="ARBA" id="ARBA00023125"/>
    </source>
</evidence>
<protein>
    <submittedName>
        <fullName evidence="6">Transcriptional regulator, LysR family</fullName>
    </submittedName>
</protein>
<dbReference type="PANTHER" id="PTHR30537">
    <property type="entry name" value="HTH-TYPE TRANSCRIPTIONAL REGULATOR"/>
    <property type="match status" value="1"/>
</dbReference>
<organism evidence="6 7">
    <name type="scientific">Cohaesibacter marisflavi</name>
    <dbReference type="NCBI Taxonomy" id="655353"/>
    <lineage>
        <taxon>Bacteria</taxon>
        <taxon>Pseudomonadati</taxon>
        <taxon>Pseudomonadota</taxon>
        <taxon>Alphaproteobacteria</taxon>
        <taxon>Hyphomicrobiales</taxon>
        <taxon>Cohaesibacteraceae</taxon>
    </lineage>
</organism>
<comment type="similarity">
    <text evidence="1">Belongs to the LysR transcriptional regulatory family.</text>
</comment>
<dbReference type="PROSITE" id="PS50931">
    <property type="entry name" value="HTH_LYSR"/>
    <property type="match status" value="1"/>
</dbReference>
<dbReference type="InterPro" id="IPR005119">
    <property type="entry name" value="LysR_subst-bd"/>
</dbReference>
<accession>A0A1I5GQD3</accession>
<dbReference type="STRING" id="655353.SAMN04488056_10597"/>
<dbReference type="EMBL" id="FOVR01000005">
    <property type="protein sequence ID" value="SFO37781.1"/>
    <property type="molecule type" value="Genomic_DNA"/>
</dbReference>
<keyword evidence="4" id="KW-0804">Transcription</keyword>
<keyword evidence="2" id="KW-0805">Transcription regulation</keyword>
<dbReference type="OrthoDB" id="9793571at2"/>
<dbReference type="RefSeq" id="WP_090072393.1">
    <property type="nucleotide sequence ID" value="NZ_FOVR01000005.1"/>
</dbReference>
<dbReference type="InterPro" id="IPR058163">
    <property type="entry name" value="LysR-type_TF_proteobact-type"/>
</dbReference>
<evidence type="ECO:0000256" key="4">
    <source>
        <dbReference type="ARBA" id="ARBA00023163"/>
    </source>
</evidence>
<feature type="domain" description="HTH lysR-type" evidence="5">
    <location>
        <begin position="6"/>
        <end position="63"/>
    </location>
</feature>
<keyword evidence="3" id="KW-0238">DNA-binding</keyword>
<dbReference type="Proteomes" id="UP000199236">
    <property type="component" value="Unassembled WGS sequence"/>
</dbReference>
<keyword evidence="7" id="KW-1185">Reference proteome</keyword>
<sequence>MQRKLPPFSALKAFEAAARNGSFARAAAELNVTATAVSQHVKGLENWLGEALFVRHANGVELSDRAKALVPEASRLLDEIATLLPPAQEENNSVSVTISAPRAFADGWLGPRLADFQNENPGITVFVDAEDKQSHPERNVTADLMISRMPATDDGLLSELLFKDRIMPVCTEQYRDLMGLDHAEGWKSVTLLHDAHWEKDWPFWGTQQPDVKLDWLAGPRYPNHWLLLEAARQGRGVAMAHMDLAADSLMEQSLVSLAPQSVATGDSYFLTRRRGHRSPAAIQLRAWLLGCMR</sequence>
<dbReference type="Gene3D" id="3.40.190.10">
    <property type="entry name" value="Periplasmic binding protein-like II"/>
    <property type="match status" value="2"/>
</dbReference>
<dbReference type="SUPFAM" id="SSF46785">
    <property type="entry name" value="Winged helix' DNA-binding domain"/>
    <property type="match status" value="1"/>
</dbReference>
<dbReference type="Pfam" id="PF00126">
    <property type="entry name" value="HTH_1"/>
    <property type="match status" value="1"/>
</dbReference>
<dbReference type="Gene3D" id="1.10.10.10">
    <property type="entry name" value="Winged helix-like DNA-binding domain superfamily/Winged helix DNA-binding domain"/>
    <property type="match status" value="1"/>
</dbReference>
<dbReference type="GO" id="GO:0003700">
    <property type="term" value="F:DNA-binding transcription factor activity"/>
    <property type="evidence" value="ECO:0007669"/>
    <property type="project" value="InterPro"/>
</dbReference>
<reference evidence="6 7" key="1">
    <citation type="submission" date="2016-10" db="EMBL/GenBank/DDBJ databases">
        <authorList>
            <person name="de Groot N.N."/>
        </authorList>
    </citation>
    <scope>NUCLEOTIDE SEQUENCE [LARGE SCALE GENOMIC DNA]</scope>
    <source>
        <strain evidence="6 7">CGMCC 1.9157</strain>
    </source>
</reference>
<dbReference type="GO" id="GO:0043565">
    <property type="term" value="F:sequence-specific DNA binding"/>
    <property type="evidence" value="ECO:0007669"/>
    <property type="project" value="TreeGrafter"/>
</dbReference>
<gene>
    <name evidence="6" type="ORF">SAMN04488056_10597</name>
</gene>
<dbReference type="PANTHER" id="PTHR30537:SF74">
    <property type="entry name" value="HTH-TYPE TRANSCRIPTIONAL REGULATOR TRPI"/>
    <property type="match status" value="1"/>
</dbReference>
<dbReference type="GO" id="GO:0006351">
    <property type="term" value="P:DNA-templated transcription"/>
    <property type="evidence" value="ECO:0007669"/>
    <property type="project" value="TreeGrafter"/>
</dbReference>
<evidence type="ECO:0000256" key="1">
    <source>
        <dbReference type="ARBA" id="ARBA00009437"/>
    </source>
</evidence>
<dbReference type="AlphaFoldDB" id="A0A1I5GQD3"/>
<dbReference type="InterPro" id="IPR000847">
    <property type="entry name" value="LysR_HTH_N"/>
</dbReference>